<comment type="caution">
    <text evidence="1">The sequence shown here is derived from an EMBL/GenBank/DDBJ whole genome shotgun (WGS) entry which is preliminary data.</text>
</comment>
<dbReference type="Pfam" id="PF08811">
    <property type="entry name" value="DUF1800"/>
    <property type="match status" value="1"/>
</dbReference>
<dbReference type="Proteomes" id="UP000294862">
    <property type="component" value="Unassembled WGS sequence"/>
</dbReference>
<name>A0A4V2S1D0_9GAMM</name>
<dbReference type="AlphaFoldDB" id="A0A4V2S1D0"/>
<evidence type="ECO:0000313" key="2">
    <source>
        <dbReference type="Proteomes" id="UP000294862"/>
    </source>
</evidence>
<dbReference type="InterPro" id="IPR014917">
    <property type="entry name" value="DUF1800"/>
</dbReference>
<dbReference type="PANTHER" id="PTHR43737:SF1">
    <property type="entry name" value="DUF1501 DOMAIN-CONTAINING PROTEIN"/>
    <property type="match status" value="1"/>
</dbReference>
<evidence type="ECO:0000313" key="1">
    <source>
        <dbReference type="EMBL" id="TCO36090.1"/>
    </source>
</evidence>
<accession>A0A4V2S1D0</accession>
<gene>
    <name evidence="1" type="ORF">EV148_11411</name>
</gene>
<dbReference type="PANTHER" id="PTHR43737">
    <property type="entry name" value="BLL7424 PROTEIN"/>
    <property type="match status" value="1"/>
</dbReference>
<protein>
    <submittedName>
        <fullName evidence="1">Uncharacterized protein DUF1800</fullName>
    </submittedName>
</protein>
<dbReference type="RefSeq" id="WP_132000115.1">
    <property type="nucleotide sequence ID" value="NZ_SLWQ01000014.1"/>
</dbReference>
<dbReference type="OrthoDB" id="9772295at2"/>
<keyword evidence="2" id="KW-1185">Reference proteome</keyword>
<sequence length="638" mass="70337">MSTAGIAPSVAAATNDAIICAASPTCRWVSFGAQEEQAAIEGLRGVGTPTIRYFQIAVVLMLCLVARARAADDLVFGNGFEVPAISEADAARFLDQATFGGRPSDIAQVRNLGYEAWLEQQFSAPISLQKPYLDWLHANSQGVYQQARLEAWFMQAAQMTDPSDPTHAHSDQLRQRVAFALSEIMVVSDRNASLLFQPWALADYYDTLARNAFGNYRQLLEDVTLHPAMGRYLSMLGNRKADDVLNIRPDENYAREVLQLFSVGLVMLNPDGTVFDSDPVMPGVQPVPTYDQNVVRGFAHVFTGWNFSGCTAQNYGNCEPSNPYFAPWFTPMQPVEAFHDDTTAKQLLVYPGVGLPGGLLAPGANAQQEMAAALDNVFHHPNIGPFIARQLIQRLVTSNPTPAYVGRIAAVFDDDGQGVRGNLRAVVRALLLDPEARNGHLSAPETFGKVREPIARLVKLWRIAPGASANGRVFQYSHPQDQFAQLPLGAPSVFNFFRPDFAQSGEIRDAGLVSPEFQIHTDTQLVSMPNYLGWRIFWFWQGSNYDIAAAPEETLMDYSELRALAVNSAALVDRLNLLMMSGQMSDYMRQLLIARLDGPLPDQIPGLSGGTTEERRSLFRVQQALYLIVTSPEFSIQK</sequence>
<proteinExistence type="predicted"/>
<reference evidence="1 2" key="1">
    <citation type="journal article" date="2015" name="Stand. Genomic Sci.">
        <title>Genomic Encyclopedia of Bacterial and Archaeal Type Strains, Phase III: the genomes of soil and plant-associated and newly described type strains.</title>
        <authorList>
            <person name="Whitman W.B."/>
            <person name="Woyke T."/>
            <person name="Klenk H.P."/>
            <person name="Zhou Y."/>
            <person name="Lilburn T.G."/>
            <person name="Beck B.J."/>
            <person name="De Vos P."/>
            <person name="Vandamme P."/>
            <person name="Eisen J.A."/>
            <person name="Garrity G."/>
            <person name="Hugenholtz P."/>
            <person name="Kyrpides N.C."/>
        </authorList>
    </citation>
    <scope>NUCLEOTIDE SEQUENCE [LARGE SCALE GENOMIC DNA]</scope>
    <source>
        <strain evidence="1 2">A3</strain>
    </source>
</reference>
<organism evidence="1 2">
    <name type="scientific">Dokdonella fugitiva</name>
    <dbReference type="NCBI Taxonomy" id="328517"/>
    <lineage>
        <taxon>Bacteria</taxon>
        <taxon>Pseudomonadati</taxon>
        <taxon>Pseudomonadota</taxon>
        <taxon>Gammaproteobacteria</taxon>
        <taxon>Lysobacterales</taxon>
        <taxon>Rhodanobacteraceae</taxon>
        <taxon>Dokdonella</taxon>
    </lineage>
</organism>
<dbReference type="EMBL" id="SLWQ01000014">
    <property type="protein sequence ID" value="TCO36090.1"/>
    <property type="molecule type" value="Genomic_DNA"/>
</dbReference>